<sequence length="189" mass="21484">MNEMGRLPCGDFRVANRFSAAIPPIVPVIRFDAPLIFTNVERFKRAIRHEIHTLSRVYVSAPEKIPLGDEVEREKKEEKEEKEAPWEVVILDCSTWVYTDSMGIEAVKELILEMLTKRTLILFSEVRSAVLVQYRKAGLFDVASEDQFYPTIAFALNAAERVLANGTKFVEAAGLTDKMRRCSLRSTDS</sequence>
<dbReference type="AlphaFoldDB" id="A0AAF3JBU7"/>
<dbReference type="CDD" id="cd07042">
    <property type="entry name" value="STAS_SulP_like_sulfate_transporter"/>
    <property type="match status" value="1"/>
</dbReference>
<proteinExistence type="predicted"/>
<reference evidence="3" key="1">
    <citation type="submission" date="2024-02" db="UniProtKB">
        <authorList>
            <consortium name="WormBaseParasite"/>
        </authorList>
    </citation>
    <scope>IDENTIFICATION</scope>
</reference>
<dbReference type="GO" id="GO:0055085">
    <property type="term" value="P:transmembrane transport"/>
    <property type="evidence" value="ECO:0007669"/>
    <property type="project" value="InterPro"/>
</dbReference>
<evidence type="ECO:0000313" key="2">
    <source>
        <dbReference type="Proteomes" id="UP000887575"/>
    </source>
</evidence>
<keyword evidence="2" id="KW-1185">Reference proteome</keyword>
<dbReference type="PANTHER" id="PTHR11814">
    <property type="entry name" value="SULFATE TRANSPORTER"/>
    <property type="match status" value="1"/>
</dbReference>
<dbReference type="SUPFAM" id="SSF52091">
    <property type="entry name" value="SpoIIaa-like"/>
    <property type="match status" value="1"/>
</dbReference>
<dbReference type="PROSITE" id="PS50801">
    <property type="entry name" value="STAS"/>
    <property type="match status" value="1"/>
</dbReference>
<dbReference type="Proteomes" id="UP000887575">
    <property type="component" value="Unassembled WGS sequence"/>
</dbReference>
<dbReference type="InterPro" id="IPR001902">
    <property type="entry name" value="SLC26A/SulP_fam"/>
</dbReference>
<dbReference type="GO" id="GO:0016020">
    <property type="term" value="C:membrane"/>
    <property type="evidence" value="ECO:0007669"/>
    <property type="project" value="InterPro"/>
</dbReference>
<dbReference type="InterPro" id="IPR002645">
    <property type="entry name" value="STAS_dom"/>
</dbReference>
<evidence type="ECO:0000259" key="1">
    <source>
        <dbReference type="PROSITE" id="PS50801"/>
    </source>
</evidence>
<protein>
    <recommendedName>
        <fullName evidence="1">STAS domain-containing protein</fullName>
    </recommendedName>
</protein>
<evidence type="ECO:0000313" key="3">
    <source>
        <dbReference type="WBParaSite" id="MBELARI_LOCUS8982"/>
    </source>
</evidence>
<dbReference type="Pfam" id="PF01740">
    <property type="entry name" value="STAS"/>
    <property type="match status" value="1"/>
</dbReference>
<accession>A0AAF3JBU7</accession>
<dbReference type="WBParaSite" id="MBELARI_LOCUS8982">
    <property type="protein sequence ID" value="MBELARI_LOCUS8982"/>
    <property type="gene ID" value="MBELARI_LOCUS8982"/>
</dbReference>
<feature type="domain" description="STAS" evidence="1">
    <location>
        <begin position="16"/>
        <end position="159"/>
    </location>
</feature>
<name>A0AAF3JBU7_9BILA</name>
<organism evidence="2 3">
    <name type="scientific">Mesorhabditis belari</name>
    <dbReference type="NCBI Taxonomy" id="2138241"/>
    <lineage>
        <taxon>Eukaryota</taxon>
        <taxon>Metazoa</taxon>
        <taxon>Ecdysozoa</taxon>
        <taxon>Nematoda</taxon>
        <taxon>Chromadorea</taxon>
        <taxon>Rhabditida</taxon>
        <taxon>Rhabditina</taxon>
        <taxon>Rhabditomorpha</taxon>
        <taxon>Rhabditoidea</taxon>
        <taxon>Rhabditidae</taxon>
        <taxon>Mesorhabditinae</taxon>
        <taxon>Mesorhabditis</taxon>
    </lineage>
</organism>
<dbReference type="InterPro" id="IPR036513">
    <property type="entry name" value="STAS_dom_sf"/>
</dbReference>
<dbReference type="Gene3D" id="3.30.750.24">
    <property type="entry name" value="STAS domain"/>
    <property type="match status" value="1"/>
</dbReference>